<sequence length="285" mass="32087">MKPLRQPVRGNKKSTIQPVVVTTENKIIPKVSERTKRKRREERERRLKPSICSSTLNICGVACLYIFLVLCVLIGVGGIVVCAIYLNADPNTQIWKIIGIVLGAVICLIGIILILISIFKQTRNRSWKLTKEETLVDHDTYYTDDVEDLDIKDVDTNPRDIREMQETASSPIQFPSYSPTKAISTESIFLPEHTSVAVQTEENPPAKAKTHTIIDRSKKPSTTIETQTKVNSDSTDTIFFRRVPVPTAKVVVQQPPTKVMIVRVPNTAGELILQHSRELSMNDRK</sequence>
<feature type="transmembrane region" description="Helical" evidence="1">
    <location>
        <begin position="55"/>
        <end position="88"/>
    </location>
</feature>
<comment type="caution">
    <text evidence="2">The sequence shown here is derived from an EMBL/GenBank/DDBJ whole genome shotgun (WGS) entry which is preliminary data.</text>
</comment>
<proteinExistence type="predicted"/>
<evidence type="ECO:0000313" key="3">
    <source>
        <dbReference type="EMBL" id="CAF1001654.1"/>
    </source>
</evidence>
<keyword evidence="1" id="KW-0472">Membrane</keyword>
<accession>A0A813SM35</accession>
<protein>
    <submittedName>
        <fullName evidence="2">Uncharacterized protein</fullName>
    </submittedName>
</protein>
<dbReference type="Proteomes" id="UP000663828">
    <property type="component" value="Unassembled WGS sequence"/>
</dbReference>
<evidence type="ECO:0000313" key="4">
    <source>
        <dbReference type="Proteomes" id="UP000663828"/>
    </source>
</evidence>
<keyword evidence="1" id="KW-1133">Transmembrane helix</keyword>
<dbReference type="OrthoDB" id="10011187at2759"/>
<dbReference type="Proteomes" id="UP000663852">
    <property type="component" value="Unassembled WGS sequence"/>
</dbReference>
<keyword evidence="1" id="KW-0812">Transmembrane</keyword>
<reference evidence="2" key="1">
    <citation type="submission" date="2021-02" db="EMBL/GenBank/DDBJ databases">
        <authorList>
            <person name="Nowell W R."/>
        </authorList>
    </citation>
    <scope>NUCLEOTIDE SEQUENCE</scope>
</reference>
<evidence type="ECO:0000256" key="1">
    <source>
        <dbReference type="SAM" id="Phobius"/>
    </source>
</evidence>
<keyword evidence="4" id="KW-1185">Reference proteome</keyword>
<gene>
    <name evidence="3" type="ORF">EDS130_LOCUS14916</name>
    <name evidence="2" type="ORF">XAT740_LOCUS3008</name>
</gene>
<dbReference type="EMBL" id="CAJNOR010000112">
    <property type="protein sequence ID" value="CAF0801721.1"/>
    <property type="molecule type" value="Genomic_DNA"/>
</dbReference>
<dbReference type="EMBL" id="CAJNOJ010000062">
    <property type="protein sequence ID" value="CAF1001654.1"/>
    <property type="molecule type" value="Genomic_DNA"/>
</dbReference>
<feature type="transmembrane region" description="Helical" evidence="1">
    <location>
        <begin position="94"/>
        <end position="119"/>
    </location>
</feature>
<name>A0A813SM35_ADIRI</name>
<organism evidence="2 4">
    <name type="scientific">Adineta ricciae</name>
    <name type="common">Rotifer</name>
    <dbReference type="NCBI Taxonomy" id="249248"/>
    <lineage>
        <taxon>Eukaryota</taxon>
        <taxon>Metazoa</taxon>
        <taxon>Spiralia</taxon>
        <taxon>Gnathifera</taxon>
        <taxon>Rotifera</taxon>
        <taxon>Eurotatoria</taxon>
        <taxon>Bdelloidea</taxon>
        <taxon>Adinetida</taxon>
        <taxon>Adinetidae</taxon>
        <taxon>Adineta</taxon>
    </lineage>
</organism>
<evidence type="ECO:0000313" key="2">
    <source>
        <dbReference type="EMBL" id="CAF0801721.1"/>
    </source>
</evidence>
<dbReference type="AlphaFoldDB" id="A0A813SM35"/>